<proteinExistence type="inferred from homology"/>
<keyword evidence="2" id="KW-0472">Membrane</keyword>
<dbReference type="RefSeq" id="WP_308985865.1">
    <property type="nucleotide sequence ID" value="NZ_JARXIC010000023.1"/>
</dbReference>
<dbReference type="Proteomes" id="UP001243717">
    <property type="component" value="Unassembled WGS sequence"/>
</dbReference>
<protein>
    <submittedName>
        <fullName evidence="3">Heavy metal-binding domain-containing protein</fullName>
    </submittedName>
</protein>
<reference evidence="3 4" key="1">
    <citation type="submission" date="2023-04" db="EMBL/GenBank/DDBJ databases">
        <title>A novel bacteria isolated from coastal sediment.</title>
        <authorList>
            <person name="Liu X.-J."/>
            <person name="Du Z.-J."/>
        </authorList>
    </citation>
    <scope>NUCLEOTIDE SEQUENCE [LARGE SCALE GENOMIC DNA]</scope>
    <source>
        <strain evidence="3 4">SDUM461004</strain>
    </source>
</reference>
<evidence type="ECO:0000313" key="3">
    <source>
        <dbReference type="EMBL" id="MDQ8195409.1"/>
    </source>
</evidence>
<keyword evidence="4" id="KW-1185">Reference proteome</keyword>
<keyword evidence="2" id="KW-0812">Transmembrane</keyword>
<dbReference type="Gene3D" id="3.30.110.70">
    <property type="entry name" value="Hypothetical protein apc22750. Chain B"/>
    <property type="match status" value="1"/>
</dbReference>
<sequence length="164" mass="18329">MDDSADTINLLLLILIYGMPVFLAVFGLVVGSILERRHFASIRQRELQYARLPIFPTRSADADRSVVDGHLVVASVVVSLDYFKKILASLRNIFGGNVRSYESLLDRAKREAILRLKEQVPDCDAIINLRLETSNLANVHSRKKGIGGVEVIAYGTAIRYRSEN</sequence>
<accession>A0ABU1AL59</accession>
<evidence type="ECO:0000313" key="4">
    <source>
        <dbReference type="Proteomes" id="UP001243717"/>
    </source>
</evidence>
<evidence type="ECO:0000256" key="1">
    <source>
        <dbReference type="ARBA" id="ARBA00010751"/>
    </source>
</evidence>
<dbReference type="SUPFAM" id="SSF117782">
    <property type="entry name" value="YbjQ-like"/>
    <property type="match status" value="1"/>
</dbReference>
<dbReference type="EMBL" id="JARXIC010000023">
    <property type="protein sequence ID" value="MDQ8195409.1"/>
    <property type="molecule type" value="Genomic_DNA"/>
</dbReference>
<comment type="similarity">
    <text evidence="1">Belongs to the UPF0145 family.</text>
</comment>
<name>A0ABU1AL59_9BACT</name>
<gene>
    <name evidence="3" type="ORF">QEH59_13315</name>
</gene>
<comment type="caution">
    <text evidence="3">The sequence shown here is derived from an EMBL/GenBank/DDBJ whole genome shotgun (WGS) entry which is preliminary data.</text>
</comment>
<organism evidence="3 4">
    <name type="scientific">Thalassobacterium sedimentorum</name>
    <dbReference type="NCBI Taxonomy" id="3041258"/>
    <lineage>
        <taxon>Bacteria</taxon>
        <taxon>Pseudomonadati</taxon>
        <taxon>Verrucomicrobiota</taxon>
        <taxon>Opitutia</taxon>
        <taxon>Puniceicoccales</taxon>
        <taxon>Coraliomargaritaceae</taxon>
        <taxon>Thalassobacterium</taxon>
    </lineage>
</organism>
<feature type="transmembrane region" description="Helical" evidence="2">
    <location>
        <begin position="12"/>
        <end position="34"/>
    </location>
</feature>
<evidence type="ECO:0000256" key="2">
    <source>
        <dbReference type="SAM" id="Phobius"/>
    </source>
</evidence>
<dbReference type="InterPro" id="IPR035439">
    <property type="entry name" value="UPF0145_dom_sf"/>
</dbReference>
<dbReference type="PANTHER" id="PTHR34068">
    <property type="entry name" value="UPF0145 PROTEIN YBJQ"/>
    <property type="match status" value="1"/>
</dbReference>
<dbReference type="Pfam" id="PF01906">
    <property type="entry name" value="YbjQ_1"/>
    <property type="match status" value="1"/>
</dbReference>
<dbReference type="InterPro" id="IPR002765">
    <property type="entry name" value="UPF0145_YbjQ-like"/>
</dbReference>
<dbReference type="PANTHER" id="PTHR34068:SF2">
    <property type="entry name" value="UPF0145 PROTEIN SCO3412"/>
    <property type="match status" value="1"/>
</dbReference>
<keyword evidence="2" id="KW-1133">Transmembrane helix</keyword>